<evidence type="ECO:0000256" key="1">
    <source>
        <dbReference type="SAM" id="SignalP"/>
    </source>
</evidence>
<accession>A0ABR4CSL1</accession>
<dbReference type="SUPFAM" id="SSF49870">
    <property type="entry name" value="Osmotin, thaumatin-like protein"/>
    <property type="match status" value="1"/>
</dbReference>
<keyword evidence="3" id="KW-1185">Reference proteome</keyword>
<keyword evidence="1" id="KW-0732">Signal</keyword>
<sequence length="213" mass="22663">MQFNLVTQASLAGLMVVAISSPSALATPVAPAIPFGKTLTFTNKCHRNIVANQAFPAPPGSNAGTVGPNMILEANGGSITVEMTAENPAAKGGVSTKFNWVDKSHADGIMQLEHTFVTEGQSAGIFWDASFVDAKGLGPFFDIDVSLTPSDMSCLPVFCKAGEVCEAGYQYPEDTKTRFCSLENESLEVVFCDDEFEDTVSARPIPKHFAHHG</sequence>
<name>A0ABR4CSL1_9HELO</name>
<feature type="chain" id="PRO_5047404665" evidence="1">
    <location>
        <begin position="27"/>
        <end position="213"/>
    </location>
</feature>
<dbReference type="InterPro" id="IPR037176">
    <property type="entry name" value="Osmotin/thaumatin-like_sf"/>
</dbReference>
<evidence type="ECO:0000313" key="3">
    <source>
        <dbReference type="Proteomes" id="UP001595075"/>
    </source>
</evidence>
<evidence type="ECO:0000313" key="2">
    <source>
        <dbReference type="EMBL" id="KAL2072850.1"/>
    </source>
</evidence>
<proteinExistence type="predicted"/>
<dbReference type="PANTHER" id="PTHR36195">
    <property type="entry name" value="DOMAIN PROTEIN, PUTATIVE (AFU_ORTHOLOGUE AFUA_5G01990)-RELATED-RELATED"/>
    <property type="match status" value="1"/>
</dbReference>
<comment type="caution">
    <text evidence="2">The sequence shown here is derived from an EMBL/GenBank/DDBJ whole genome shotgun (WGS) entry which is preliminary data.</text>
</comment>
<gene>
    <name evidence="2" type="ORF">VTL71DRAFT_12193</name>
</gene>
<reference evidence="2 3" key="1">
    <citation type="journal article" date="2024" name="Commun. Biol.">
        <title>Comparative genomic analysis of thermophilic fungi reveals convergent evolutionary adaptations and gene losses.</title>
        <authorList>
            <person name="Steindorff A.S."/>
            <person name="Aguilar-Pontes M.V."/>
            <person name="Robinson A.J."/>
            <person name="Andreopoulos B."/>
            <person name="LaButti K."/>
            <person name="Kuo A."/>
            <person name="Mondo S."/>
            <person name="Riley R."/>
            <person name="Otillar R."/>
            <person name="Haridas S."/>
            <person name="Lipzen A."/>
            <person name="Grimwood J."/>
            <person name="Schmutz J."/>
            <person name="Clum A."/>
            <person name="Reid I.D."/>
            <person name="Moisan M.C."/>
            <person name="Butler G."/>
            <person name="Nguyen T.T.M."/>
            <person name="Dewar K."/>
            <person name="Conant G."/>
            <person name="Drula E."/>
            <person name="Henrissat B."/>
            <person name="Hansel C."/>
            <person name="Singer S."/>
            <person name="Hutchinson M.I."/>
            <person name="de Vries R.P."/>
            <person name="Natvig D.O."/>
            <person name="Powell A.J."/>
            <person name="Tsang A."/>
            <person name="Grigoriev I.V."/>
        </authorList>
    </citation>
    <scope>NUCLEOTIDE SEQUENCE [LARGE SCALE GENOMIC DNA]</scope>
    <source>
        <strain evidence="2 3">CBS 494.80</strain>
    </source>
</reference>
<dbReference type="Proteomes" id="UP001595075">
    <property type="component" value="Unassembled WGS sequence"/>
</dbReference>
<feature type="signal peptide" evidence="1">
    <location>
        <begin position="1"/>
        <end position="26"/>
    </location>
</feature>
<organism evidence="2 3">
    <name type="scientific">Oculimacula yallundae</name>
    <dbReference type="NCBI Taxonomy" id="86028"/>
    <lineage>
        <taxon>Eukaryota</taxon>
        <taxon>Fungi</taxon>
        <taxon>Dikarya</taxon>
        <taxon>Ascomycota</taxon>
        <taxon>Pezizomycotina</taxon>
        <taxon>Leotiomycetes</taxon>
        <taxon>Helotiales</taxon>
        <taxon>Ploettnerulaceae</taxon>
        <taxon>Oculimacula</taxon>
    </lineage>
</organism>
<dbReference type="PANTHER" id="PTHR36195:SF6">
    <property type="entry name" value="SECRETED THAUMATIN-LIKE PROTEIN CALA"/>
    <property type="match status" value="1"/>
</dbReference>
<protein>
    <submittedName>
        <fullName evidence="2">Uncharacterized protein</fullName>
    </submittedName>
</protein>
<dbReference type="EMBL" id="JAZHXI010000004">
    <property type="protein sequence ID" value="KAL2072850.1"/>
    <property type="molecule type" value="Genomic_DNA"/>
</dbReference>